<evidence type="ECO:0000259" key="6">
    <source>
        <dbReference type="PROSITE" id="PS51736"/>
    </source>
</evidence>
<dbReference type="PROSITE" id="PS51736">
    <property type="entry name" value="RECOMBINASES_3"/>
    <property type="match status" value="1"/>
</dbReference>
<dbReference type="Gene3D" id="3.40.50.1390">
    <property type="entry name" value="Resolvase, N-terminal catalytic domain"/>
    <property type="match status" value="1"/>
</dbReference>
<dbReference type="PANTHER" id="PTHR30461">
    <property type="entry name" value="DNA-INVERTASE FROM LAMBDOID PROPHAGE"/>
    <property type="match status" value="1"/>
</dbReference>
<dbReference type="GO" id="GO:0015074">
    <property type="term" value="P:DNA integration"/>
    <property type="evidence" value="ECO:0007669"/>
    <property type="project" value="UniProtKB-KW"/>
</dbReference>
<keyword evidence="8" id="KW-1185">Reference proteome</keyword>
<feature type="active site" description="O-(5'-phospho-DNA)-serine intermediate" evidence="4 5">
    <location>
        <position position="13"/>
    </location>
</feature>
<dbReference type="CDD" id="cd03768">
    <property type="entry name" value="SR_ResInv"/>
    <property type="match status" value="1"/>
</dbReference>
<evidence type="ECO:0000313" key="7">
    <source>
        <dbReference type="EMBL" id="CEG59183.1"/>
    </source>
</evidence>
<dbReference type="InterPro" id="IPR050639">
    <property type="entry name" value="SSR_resolvase"/>
</dbReference>
<gene>
    <name evidence="7" type="ORF">LFA_pA0076</name>
</gene>
<dbReference type="GO" id="GO:0000150">
    <property type="term" value="F:DNA strand exchange activity"/>
    <property type="evidence" value="ECO:0007669"/>
    <property type="project" value="InterPro"/>
</dbReference>
<evidence type="ECO:0000256" key="2">
    <source>
        <dbReference type="ARBA" id="ARBA00023125"/>
    </source>
</evidence>
<dbReference type="HOGENOM" id="CLU_1832669_0_0_6"/>
<dbReference type="OrthoDB" id="9797501at2"/>
<reference evidence="8" key="1">
    <citation type="submission" date="2014-09" db="EMBL/GenBank/DDBJ databases">
        <authorList>
            <person name="Gomez-Valero L."/>
        </authorList>
    </citation>
    <scope>NUCLEOTIDE SEQUENCE [LARGE SCALE GENOMIC DNA]</scope>
    <source>
        <strain evidence="8">ATCC700992</strain>
        <plasmid evidence="8">LLAP10_pA</plasmid>
    </source>
</reference>
<accession>A0A098G9Q8</accession>
<dbReference type="InterPro" id="IPR006118">
    <property type="entry name" value="Recombinase_CS"/>
</dbReference>
<evidence type="ECO:0000256" key="5">
    <source>
        <dbReference type="PROSITE-ProRule" id="PRU10137"/>
    </source>
</evidence>
<evidence type="ECO:0000256" key="3">
    <source>
        <dbReference type="ARBA" id="ARBA00023172"/>
    </source>
</evidence>
<dbReference type="PROSITE" id="PS00398">
    <property type="entry name" value="RECOMBINASES_2"/>
    <property type="match status" value="1"/>
</dbReference>
<keyword evidence="7" id="KW-0614">Plasmid</keyword>
<sequence length="140" mass="15835">MNDGLKYGYARVSTKEQNLDLQVDALTKAGCHKIFREVAKGAKTDRPKLNELLSVLKSGDTLIIWKLDRMGRSLQHLITTFNELIKKGIGIISIQDPIDGCFYRNGANATKTTCFCHQFNHFKLNLKIYLLNNFTGSRLS</sequence>
<geneLocation type="plasmid" evidence="8">
    <name>LLAP10_pA</name>
</geneLocation>
<evidence type="ECO:0000256" key="1">
    <source>
        <dbReference type="ARBA" id="ARBA00022908"/>
    </source>
</evidence>
<proteinExistence type="predicted"/>
<dbReference type="SMART" id="SM00857">
    <property type="entry name" value="Resolvase"/>
    <property type="match status" value="1"/>
</dbReference>
<feature type="domain" description="Resolvase/invertase-type recombinase catalytic" evidence="6">
    <location>
        <begin position="5"/>
        <end position="140"/>
    </location>
</feature>
<dbReference type="KEGG" id="lfa:LFA_pA0076"/>
<evidence type="ECO:0000256" key="4">
    <source>
        <dbReference type="PIRSR" id="PIRSR606118-50"/>
    </source>
</evidence>
<keyword evidence="3" id="KW-0233">DNA recombination</keyword>
<keyword evidence="1" id="KW-0229">DNA integration</keyword>
<protein>
    <submittedName>
        <fullName evidence="7">Resolvase</fullName>
    </submittedName>
</protein>
<dbReference type="PANTHER" id="PTHR30461:SF2">
    <property type="entry name" value="SERINE RECOMBINASE PINE-RELATED"/>
    <property type="match status" value="1"/>
</dbReference>
<keyword evidence="2" id="KW-0238">DNA-binding</keyword>
<dbReference type="Proteomes" id="UP000032430">
    <property type="component" value="Plasmid II"/>
</dbReference>
<dbReference type="Pfam" id="PF00239">
    <property type="entry name" value="Resolvase"/>
    <property type="match status" value="1"/>
</dbReference>
<dbReference type="InterPro" id="IPR036162">
    <property type="entry name" value="Resolvase-like_N_sf"/>
</dbReference>
<dbReference type="EMBL" id="LN614828">
    <property type="protein sequence ID" value="CEG59183.1"/>
    <property type="molecule type" value="Genomic_DNA"/>
</dbReference>
<dbReference type="PROSITE" id="PS00397">
    <property type="entry name" value="RECOMBINASES_1"/>
    <property type="match status" value="1"/>
</dbReference>
<dbReference type="GO" id="GO:0003677">
    <property type="term" value="F:DNA binding"/>
    <property type="evidence" value="ECO:0007669"/>
    <property type="project" value="UniProtKB-KW"/>
</dbReference>
<name>A0A098G9Q8_9GAMM</name>
<dbReference type="SUPFAM" id="SSF53041">
    <property type="entry name" value="Resolvase-like"/>
    <property type="match status" value="1"/>
</dbReference>
<dbReference type="RefSeq" id="WP_052674068.1">
    <property type="nucleotide sequence ID" value="NZ_LN614828.1"/>
</dbReference>
<dbReference type="AlphaFoldDB" id="A0A098G9Q8"/>
<dbReference type="InterPro" id="IPR006119">
    <property type="entry name" value="Resolv_N"/>
</dbReference>
<organism evidence="7 8">
    <name type="scientific">Legionella fallonii LLAP-10</name>
    <dbReference type="NCBI Taxonomy" id="1212491"/>
    <lineage>
        <taxon>Bacteria</taxon>
        <taxon>Pseudomonadati</taxon>
        <taxon>Pseudomonadota</taxon>
        <taxon>Gammaproteobacteria</taxon>
        <taxon>Legionellales</taxon>
        <taxon>Legionellaceae</taxon>
        <taxon>Legionella</taxon>
    </lineage>
</organism>
<evidence type="ECO:0000313" key="8">
    <source>
        <dbReference type="Proteomes" id="UP000032430"/>
    </source>
</evidence>